<dbReference type="PANTHER" id="PTHR30487:SF0">
    <property type="entry name" value="PREPILIN LEADER PEPTIDASE_N-METHYLTRANSFERASE-RELATED"/>
    <property type="match status" value="1"/>
</dbReference>
<dbReference type="InterPro" id="IPR000045">
    <property type="entry name" value="Prepilin_IV_endopep_pep"/>
</dbReference>
<keyword evidence="2" id="KW-0812">Transmembrane</keyword>
<proteinExistence type="inferred from homology"/>
<reference evidence="4" key="1">
    <citation type="submission" date="2018-05" db="EMBL/GenBank/DDBJ databases">
        <authorList>
            <person name="Lanie J.A."/>
            <person name="Ng W.-L."/>
            <person name="Kazmierczak K.M."/>
            <person name="Andrzejewski T.M."/>
            <person name="Davidsen T.M."/>
            <person name="Wayne K.J."/>
            <person name="Tettelin H."/>
            <person name="Glass J.I."/>
            <person name="Rusch D."/>
            <person name="Podicherti R."/>
            <person name="Tsui H.-C.T."/>
            <person name="Winkler M.E."/>
        </authorList>
    </citation>
    <scope>NUCLEOTIDE SEQUENCE</scope>
</reference>
<feature type="transmembrane region" description="Helical" evidence="2">
    <location>
        <begin position="73"/>
        <end position="92"/>
    </location>
</feature>
<evidence type="ECO:0000259" key="3">
    <source>
        <dbReference type="Pfam" id="PF01478"/>
    </source>
</evidence>
<feature type="domain" description="Prepilin type IV endopeptidase peptidase" evidence="3">
    <location>
        <begin position="26"/>
        <end position="132"/>
    </location>
</feature>
<evidence type="ECO:0000313" key="4">
    <source>
        <dbReference type="EMBL" id="SVA11070.1"/>
    </source>
</evidence>
<gene>
    <name evidence="4" type="ORF">METZ01_LOCUS63924</name>
</gene>
<feature type="transmembrane region" description="Helical" evidence="2">
    <location>
        <begin position="104"/>
        <end position="132"/>
    </location>
</feature>
<keyword evidence="2" id="KW-0472">Membrane</keyword>
<evidence type="ECO:0000256" key="1">
    <source>
        <dbReference type="ARBA" id="ARBA00005801"/>
    </source>
</evidence>
<organism evidence="4">
    <name type="scientific">marine metagenome</name>
    <dbReference type="NCBI Taxonomy" id="408172"/>
    <lineage>
        <taxon>unclassified sequences</taxon>
        <taxon>metagenomes</taxon>
        <taxon>ecological metagenomes</taxon>
    </lineage>
</organism>
<evidence type="ECO:0000256" key="2">
    <source>
        <dbReference type="SAM" id="Phobius"/>
    </source>
</evidence>
<dbReference type="GO" id="GO:0005886">
    <property type="term" value="C:plasma membrane"/>
    <property type="evidence" value="ECO:0007669"/>
    <property type="project" value="TreeGrafter"/>
</dbReference>
<feature type="non-terminal residue" evidence="4">
    <location>
        <position position="1"/>
    </location>
</feature>
<keyword evidence="2" id="KW-1133">Transmembrane helix</keyword>
<comment type="similarity">
    <text evidence="1">Belongs to the peptidase A24 family.</text>
</comment>
<dbReference type="Pfam" id="PF01478">
    <property type="entry name" value="Peptidase_A24"/>
    <property type="match status" value="1"/>
</dbReference>
<name>A0A381T4D9_9ZZZZ</name>
<dbReference type="EMBL" id="UINC01004010">
    <property type="protein sequence ID" value="SVA11070.1"/>
    <property type="molecule type" value="Genomic_DNA"/>
</dbReference>
<dbReference type="AlphaFoldDB" id="A0A381T4D9"/>
<accession>A0A381T4D9</accession>
<dbReference type="GO" id="GO:0004190">
    <property type="term" value="F:aspartic-type endopeptidase activity"/>
    <property type="evidence" value="ECO:0007669"/>
    <property type="project" value="InterPro"/>
</dbReference>
<dbReference type="InterPro" id="IPR050882">
    <property type="entry name" value="Prepilin_peptidase/N-MTase"/>
</dbReference>
<feature type="transmembrane region" description="Helical" evidence="2">
    <location>
        <begin position="152"/>
        <end position="176"/>
    </location>
</feature>
<dbReference type="GO" id="GO:0006465">
    <property type="term" value="P:signal peptide processing"/>
    <property type="evidence" value="ECO:0007669"/>
    <property type="project" value="TreeGrafter"/>
</dbReference>
<protein>
    <recommendedName>
        <fullName evidence="3">Prepilin type IV endopeptidase peptidase domain-containing protein</fullName>
    </recommendedName>
</protein>
<sequence>VELITGVVWSWCFLNLEGTEAVLTVLLFSTLITIAWIDGLTMNIPLKLIFFVLGVEIVGCLLGDISLRKALGGAFIGVICLGLIMLLTFLLTKRQGMGFGDLQLGLVLGIWLGSVNMALTLFGASFISLLVWLGISARKGLNKNRALPFAPFLIFSAGLVFVIDFYLGVGIIQFFLAEDYPPSSIPA</sequence>
<dbReference type="PANTHER" id="PTHR30487">
    <property type="entry name" value="TYPE 4 PREPILIN-LIKE PROTEINS LEADER PEPTIDE-PROCESSING ENZYME"/>
    <property type="match status" value="1"/>
</dbReference>
<feature type="transmembrane region" description="Helical" evidence="2">
    <location>
        <begin position="48"/>
        <end position="67"/>
    </location>
</feature>